<dbReference type="RefSeq" id="XP_001328700.1">
    <property type="nucleotide sequence ID" value="XM_001328665.1"/>
</dbReference>
<dbReference type="OrthoDB" id="1668230at2759"/>
<dbReference type="STRING" id="5722.A2DSS8"/>
<sequence length="322" mass="36794">MEQDEHKFFLSQGIQFKRLIAKGGFGVVFLVYSNQYQNNFALKKIPGNLFNQSELDCLIAIDDHSIVSLYNYYKYGKFVYLLMEYCPLDLASVIKSQSKISSVDRLRYIHDMVLSLKACHDRNIAHSDIKPSNFFVDQYGRVKIGDFGFSSIYRENPSSMQFRGTRLFMAPELFYSHPYNPLTADIWALGVTIYLLVTGKYPFYSNDSDNLVRLITIGFYSTKEIDDKNLQDLIARCLQTNTNSRATVTELLLHPYFNPFNTQPVKKPMPIPMSKSLRSISTNPVLPLLPVAKSLLRMGVVRNKGPNTSKPPNAVHFDLPTQ</sequence>
<accession>A2DSS8</accession>
<dbReference type="GO" id="GO:0004672">
    <property type="term" value="F:protein kinase activity"/>
    <property type="evidence" value="ECO:0007669"/>
    <property type="project" value="InterPro"/>
</dbReference>
<dbReference type="GO" id="GO:0005524">
    <property type="term" value="F:ATP binding"/>
    <property type="evidence" value="ECO:0007669"/>
    <property type="project" value="InterPro"/>
</dbReference>
<dbReference type="PROSITE" id="PS50011">
    <property type="entry name" value="PROTEIN_KINASE_DOM"/>
    <property type="match status" value="1"/>
</dbReference>
<organism evidence="3 4">
    <name type="scientific">Trichomonas vaginalis (strain ATCC PRA-98 / G3)</name>
    <dbReference type="NCBI Taxonomy" id="412133"/>
    <lineage>
        <taxon>Eukaryota</taxon>
        <taxon>Metamonada</taxon>
        <taxon>Parabasalia</taxon>
        <taxon>Trichomonadida</taxon>
        <taxon>Trichomonadidae</taxon>
        <taxon>Trichomonas</taxon>
    </lineage>
</organism>
<keyword evidence="3" id="KW-0418">Kinase</keyword>
<dbReference type="VEuPathDB" id="TrichDB:TVAGG3_1041910"/>
<dbReference type="PROSITE" id="PS00108">
    <property type="entry name" value="PROTEIN_KINASE_ST"/>
    <property type="match status" value="1"/>
</dbReference>
<feature type="region of interest" description="Disordered" evidence="1">
    <location>
        <begin position="303"/>
        <end position="322"/>
    </location>
</feature>
<keyword evidence="4" id="KW-1185">Reference proteome</keyword>
<evidence type="ECO:0000313" key="3">
    <source>
        <dbReference type="EMBL" id="EAY16477.1"/>
    </source>
</evidence>
<dbReference type="InterPro" id="IPR000719">
    <property type="entry name" value="Prot_kinase_dom"/>
</dbReference>
<dbReference type="PANTHER" id="PTHR24362:SF309">
    <property type="entry name" value="PROTEIN KINASE DOMAIN-CONTAINING PROTEIN"/>
    <property type="match status" value="1"/>
</dbReference>
<evidence type="ECO:0000256" key="1">
    <source>
        <dbReference type="SAM" id="MobiDB-lite"/>
    </source>
</evidence>
<dbReference type="SMART" id="SM00220">
    <property type="entry name" value="S_TKc"/>
    <property type="match status" value="1"/>
</dbReference>
<keyword evidence="3" id="KW-0808">Transferase</keyword>
<dbReference type="InterPro" id="IPR008271">
    <property type="entry name" value="Ser/Thr_kinase_AS"/>
</dbReference>
<dbReference type="eggNOG" id="KOG0580">
    <property type="taxonomic scope" value="Eukaryota"/>
</dbReference>
<dbReference type="Pfam" id="PF00069">
    <property type="entry name" value="Pkinase"/>
    <property type="match status" value="1"/>
</dbReference>
<evidence type="ECO:0000259" key="2">
    <source>
        <dbReference type="PROSITE" id="PS50011"/>
    </source>
</evidence>
<reference evidence="3" key="1">
    <citation type="submission" date="2006-10" db="EMBL/GenBank/DDBJ databases">
        <authorList>
            <person name="Amadeo P."/>
            <person name="Zhao Q."/>
            <person name="Wortman J."/>
            <person name="Fraser-Liggett C."/>
            <person name="Carlton J."/>
        </authorList>
    </citation>
    <scope>NUCLEOTIDE SEQUENCE</scope>
    <source>
        <strain evidence="3">G3</strain>
    </source>
</reference>
<dbReference type="EMBL" id="DS113241">
    <property type="protein sequence ID" value="EAY16477.1"/>
    <property type="molecule type" value="Genomic_DNA"/>
</dbReference>
<dbReference type="InterPro" id="IPR011009">
    <property type="entry name" value="Kinase-like_dom_sf"/>
</dbReference>
<dbReference type="AlphaFoldDB" id="A2DSS8"/>
<reference evidence="3" key="2">
    <citation type="journal article" date="2007" name="Science">
        <title>Draft genome sequence of the sexually transmitted pathogen Trichomonas vaginalis.</title>
        <authorList>
            <person name="Carlton J.M."/>
            <person name="Hirt R.P."/>
            <person name="Silva J.C."/>
            <person name="Delcher A.L."/>
            <person name="Schatz M."/>
            <person name="Zhao Q."/>
            <person name="Wortman J.R."/>
            <person name="Bidwell S.L."/>
            <person name="Alsmark U.C.M."/>
            <person name="Besteiro S."/>
            <person name="Sicheritz-Ponten T."/>
            <person name="Noel C.J."/>
            <person name="Dacks J.B."/>
            <person name="Foster P.G."/>
            <person name="Simillion C."/>
            <person name="Van de Peer Y."/>
            <person name="Miranda-Saavedra D."/>
            <person name="Barton G.J."/>
            <person name="Westrop G.D."/>
            <person name="Mueller S."/>
            <person name="Dessi D."/>
            <person name="Fiori P.L."/>
            <person name="Ren Q."/>
            <person name="Paulsen I."/>
            <person name="Zhang H."/>
            <person name="Bastida-Corcuera F.D."/>
            <person name="Simoes-Barbosa A."/>
            <person name="Brown M.T."/>
            <person name="Hayes R.D."/>
            <person name="Mukherjee M."/>
            <person name="Okumura C.Y."/>
            <person name="Schneider R."/>
            <person name="Smith A.J."/>
            <person name="Vanacova S."/>
            <person name="Villalvazo M."/>
            <person name="Haas B.J."/>
            <person name="Pertea M."/>
            <person name="Feldblyum T.V."/>
            <person name="Utterback T.R."/>
            <person name="Shu C.L."/>
            <person name="Osoegawa K."/>
            <person name="de Jong P.J."/>
            <person name="Hrdy I."/>
            <person name="Horvathova L."/>
            <person name="Zubacova Z."/>
            <person name="Dolezal P."/>
            <person name="Malik S.B."/>
            <person name="Logsdon J.M. Jr."/>
            <person name="Henze K."/>
            <person name="Gupta A."/>
            <person name="Wang C.C."/>
            <person name="Dunne R.L."/>
            <person name="Upcroft J.A."/>
            <person name="Upcroft P."/>
            <person name="White O."/>
            <person name="Salzberg S.L."/>
            <person name="Tang P."/>
            <person name="Chiu C.-H."/>
            <person name="Lee Y.-S."/>
            <person name="Embley T.M."/>
            <person name="Coombs G.H."/>
            <person name="Mottram J.C."/>
            <person name="Tachezy J."/>
            <person name="Fraser-Liggett C.M."/>
            <person name="Johnson P.J."/>
        </authorList>
    </citation>
    <scope>NUCLEOTIDE SEQUENCE [LARGE SCALE GENOMIC DNA]</scope>
    <source>
        <strain evidence="3">G3</strain>
    </source>
</reference>
<feature type="domain" description="Protein kinase" evidence="2">
    <location>
        <begin position="14"/>
        <end position="257"/>
    </location>
</feature>
<dbReference type="Proteomes" id="UP000001542">
    <property type="component" value="Unassembled WGS sequence"/>
</dbReference>
<dbReference type="Gene3D" id="1.10.510.10">
    <property type="entry name" value="Transferase(Phosphotransferase) domain 1"/>
    <property type="match status" value="1"/>
</dbReference>
<dbReference type="SUPFAM" id="SSF56112">
    <property type="entry name" value="Protein kinase-like (PK-like)"/>
    <property type="match status" value="1"/>
</dbReference>
<dbReference type="KEGG" id="tva:4774486"/>
<protein>
    <submittedName>
        <fullName evidence="3">CAMK family protein kinase</fullName>
    </submittedName>
</protein>
<proteinExistence type="predicted"/>
<dbReference type="SMR" id="A2DSS8"/>
<dbReference type="InParanoid" id="A2DSS8"/>
<dbReference type="PANTHER" id="PTHR24362">
    <property type="entry name" value="SERINE/THREONINE-PROTEIN KINASE NEK"/>
    <property type="match status" value="1"/>
</dbReference>
<dbReference type="VEuPathDB" id="TrichDB:TVAG_347870"/>
<name>A2DSS8_TRIV3</name>
<gene>
    <name evidence="3" type="ORF">TVAG_347870</name>
</gene>
<evidence type="ECO:0000313" key="4">
    <source>
        <dbReference type="Proteomes" id="UP000001542"/>
    </source>
</evidence>